<evidence type="ECO:0000313" key="1">
    <source>
        <dbReference type="Proteomes" id="UP000887565"/>
    </source>
</evidence>
<reference evidence="2" key="1">
    <citation type="submission" date="2022-11" db="UniProtKB">
        <authorList>
            <consortium name="WormBaseParasite"/>
        </authorList>
    </citation>
    <scope>IDENTIFICATION</scope>
</reference>
<proteinExistence type="predicted"/>
<sequence>MDGLVTVWLKDVCVCSAGRLRSLQILPILKISAQISVGRCRISKYKNKSMKINLKMAKKTKKCTAPLMTTNDRAYMATQLPSGSWADADPLAPLPAATVSRRTFINKIRRAEKCETTCTMIISNRLLIILPWTAPKLRKFK</sequence>
<dbReference type="Proteomes" id="UP000887565">
    <property type="component" value="Unplaced"/>
</dbReference>
<dbReference type="AlphaFoldDB" id="A0A915IZG0"/>
<name>A0A915IZG0_ROMCU</name>
<accession>A0A915IZG0</accession>
<dbReference type="WBParaSite" id="nRc.2.0.1.t19510-RA">
    <property type="protein sequence ID" value="nRc.2.0.1.t19510-RA"/>
    <property type="gene ID" value="nRc.2.0.1.g19510"/>
</dbReference>
<keyword evidence="1" id="KW-1185">Reference proteome</keyword>
<protein>
    <submittedName>
        <fullName evidence="2">Uncharacterized protein</fullName>
    </submittedName>
</protein>
<organism evidence="1 2">
    <name type="scientific">Romanomermis culicivorax</name>
    <name type="common">Nematode worm</name>
    <dbReference type="NCBI Taxonomy" id="13658"/>
    <lineage>
        <taxon>Eukaryota</taxon>
        <taxon>Metazoa</taxon>
        <taxon>Ecdysozoa</taxon>
        <taxon>Nematoda</taxon>
        <taxon>Enoplea</taxon>
        <taxon>Dorylaimia</taxon>
        <taxon>Mermithida</taxon>
        <taxon>Mermithoidea</taxon>
        <taxon>Mermithidae</taxon>
        <taxon>Romanomermis</taxon>
    </lineage>
</organism>
<evidence type="ECO:0000313" key="2">
    <source>
        <dbReference type="WBParaSite" id="nRc.2.0.1.t19510-RA"/>
    </source>
</evidence>